<sequence>MKSSKERKIFQNGQRGLVAAFLLFSNGATAQHVARQADYNIGSNEVNVHTSLGILNGESHEIVDRPKGYDFAGTKISELIWTLDNVYMIGAGLSVRPISWLTLNFDGWNRINKDSATMDDYDWIVSPYLGTSEWDHWSHHPNTQLDKGYMLDINAEISAYTSYSISLKGIVGFKRDYWKWSASDGSFVYSCGDETCSPLNYDYRGYRGNFTGLGITYEQEFNTPYFGVAAQLNFNQLQLNARIIGSPWVDLETSDTHHQRNPPFVDTGNFDHTSMIGLDLSAHYQMAGNFSLGAMYHYQKYDETTGFTVRNDETGEIPERSSHESDMFSVFLNYRFGL</sequence>
<dbReference type="PRINTS" id="PR00482">
    <property type="entry name" value="OMPTIN"/>
</dbReference>
<evidence type="ECO:0000313" key="1">
    <source>
        <dbReference type="EMBL" id="KHD07270.1"/>
    </source>
</evidence>
<evidence type="ECO:0008006" key="3">
    <source>
        <dbReference type="Google" id="ProtNLM"/>
    </source>
</evidence>
<dbReference type="AlphaFoldDB" id="A0A0A6PLV9"/>
<protein>
    <recommendedName>
        <fullName evidence="3">Outer membrane protease</fullName>
    </recommendedName>
</protein>
<gene>
    <name evidence="1" type="ORF">PN36_17195</name>
</gene>
<comment type="caution">
    <text evidence="1">The sequence shown here is derived from an EMBL/GenBank/DDBJ whole genome shotgun (WGS) entry which is preliminary data.</text>
</comment>
<organism evidence="1 2">
    <name type="scientific">Candidatus Thiomargarita nelsonii</name>
    <dbReference type="NCBI Taxonomy" id="1003181"/>
    <lineage>
        <taxon>Bacteria</taxon>
        <taxon>Pseudomonadati</taxon>
        <taxon>Pseudomonadota</taxon>
        <taxon>Gammaproteobacteria</taxon>
        <taxon>Thiotrichales</taxon>
        <taxon>Thiotrichaceae</taxon>
        <taxon>Thiomargarita</taxon>
    </lineage>
</organism>
<reference evidence="1 2" key="1">
    <citation type="journal article" date="2016" name="Front. Microbiol.">
        <title>Single-Cell (Meta-)Genomics of a Dimorphic Candidatus Thiomargarita nelsonii Reveals Genomic Plasticity.</title>
        <authorList>
            <person name="Flood B.E."/>
            <person name="Fliss P."/>
            <person name="Jones D.S."/>
            <person name="Dick G.J."/>
            <person name="Jain S."/>
            <person name="Kaster A.K."/>
            <person name="Winkel M."/>
            <person name="Mussmann M."/>
            <person name="Bailey J."/>
        </authorList>
    </citation>
    <scope>NUCLEOTIDE SEQUENCE [LARGE SCALE GENOMIC DNA]</scope>
    <source>
        <strain evidence="1">Hydrate Ridge</strain>
    </source>
</reference>
<accession>A0A0A6PLV9</accession>
<dbReference type="Pfam" id="PF01278">
    <property type="entry name" value="Omptin"/>
    <property type="match status" value="1"/>
</dbReference>
<dbReference type="GO" id="GO:0006508">
    <property type="term" value="P:proteolysis"/>
    <property type="evidence" value="ECO:0007669"/>
    <property type="project" value="InterPro"/>
</dbReference>
<name>A0A0A6PLV9_9GAMM</name>
<evidence type="ECO:0000313" key="2">
    <source>
        <dbReference type="Proteomes" id="UP000030428"/>
    </source>
</evidence>
<dbReference type="SUPFAM" id="SSF69917">
    <property type="entry name" value="OMPT-like"/>
    <property type="match status" value="1"/>
</dbReference>
<dbReference type="Proteomes" id="UP000030428">
    <property type="component" value="Unassembled WGS sequence"/>
</dbReference>
<proteinExistence type="predicted"/>
<dbReference type="Gene3D" id="2.40.128.90">
    <property type="entry name" value="OMPT-like"/>
    <property type="match status" value="1"/>
</dbReference>
<dbReference type="InterPro" id="IPR000036">
    <property type="entry name" value="Peptidase_A26_omptin"/>
</dbReference>
<dbReference type="GO" id="GO:0009279">
    <property type="term" value="C:cell outer membrane"/>
    <property type="evidence" value="ECO:0007669"/>
    <property type="project" value="InterPro"/>
</dbReference>
<keyword evidence="2" id="KW-1185">Reference proteome</keyword>
<dbReference type="InterPro" id="IPR053724">
    <property type="entry name" value="OMP_A26_sf"/>
</dbReference>
<dbReference type="EMBL" id="JSZA02000065">
    <property type="protein sequence ID" value="KHD07270.1"/>
    <property type="molecule type" value="Genomic_DNA"/>
</dbReference>
<dbReference type="InterPro" id="IPR020080">
    <property type="entry name" value="OM_adhesin/peptidase_omptin"/>
</dbReference>
<dbReference type="GO" id="GO:0004190">
    <property type="term" value="F:aspartic-type endopeptidase activity"/>
    <property type="evidence" value="ECO:0007669"/>
    <property type="project" value="InterPro"/>
</dbReference>